<keyword evidence="5" id="KW-0472">Membrane</keyword>
<dbReference type="Pfam" id="PF00535">
    <property type="entry name" value="Glycos_transf_2"/>
    <property type="match status" value="1"/>
</dbReference>
<reference evidence="12" key="1">
    <citation type="journal article" date="2019" name="Int. J. Syst. Evol. Microbiol.">
        <title>The Global Catalogue of Microorganisms (GCM) 10K type strain sequencing project: providing services to taxonomists for standard genome sequencing and annotation.</title>
        <authorList>
            <consortium name="The Broad Institute Genomics Platform"/>
            <consortium name="The Broad Institute Genome Sequencing Center for Infectious Disease"/>
            <person name="Wu L."/>
            <person name="Ma J."/>
        </authorList>
    </citation>
    <scope>NUCLEOTIDE SEQUENCE [LARGE SCALE GENOMIC DNA]</scope>
    <source>
        <strain evidence="12">CCUG 43114</strain>
    </source>
</reference>
<accession>A0ABW0GRP7</accession>
<dbReference type="PANTHER" id="PTHR43646:SF2">
    <property type="entry name" value="GLYCOSYLTRANSFERASE 2-LIKE DOMAIN-CONTAINING PROTEIN"/>
    <property type="match status" value="1"/>
</dbReference>
<keyword evidence="12" id="KW-1185">Reference proteome</keyword>
<dbReference type="Gene3D" id="3.90.550.10">
    <property type="entry name" value="Spore Coat Polysaccharide Biosynthesis Protein SpsA, Chain A"/>
    <property type="match status" value="1"/>
</dbReference>
<dbReference type="SUPFAM" id="SSF53448">
    <property type="entry name" value="Nucleotide-diphospho-sugar transferases"/>
    <property type="match status" value="1"/>
</dbReference>
<evidence type="ECO:0000256" key="7">
    <source>
        <dbReference type="ARBA" id="ARBA00037904"/>
    </source>
</evidence>
<protein>
    <recommendedName>
        <fullName evidence="9">4,4'-diaponeurosporenoate glycosyltransferase</fullName>
    </recommendedName>
</protein>
<comment type="pathway">
    <text evidence="7">Carotenoid biosynthesis; staphyloxanthin biosynthesis; staphyloxanthin from farnesyl diphosphate: step 4/5.</text>
</comment>
<evidence type="ECO:0000256" key="5">
    <source>
        <dbReference type="ARBA" id="ARBA00023136"/>
    </source>
</evidence>
<evidence type="ECO:0000256" key="4">
    <source>
        <dbReference type="ARBA" id="ARBA00022679"/>
    </source>
</evidence>
<evidence type="ECO:0000256" key="6">
    <source>
        <dbReference type="ARBA" id="ARBA00037281"/>
    </source>
</evidence>
<dbReference type="PANTHER" id="PTHR43646">
    <property type="entry name" value="GLYCOSYLTRANSFERASE"/>
    <property type="match status" value="1"/>
</dbReference>
<dbReference type="InterPro" id="IPR001173">
    <property type="entry name" value="Glyco_trans_2-like"/>
</dbReference>
<gene>
    <name evidence="11" type="ORF">ACFPJ6_14145</name>
</gene>
<sequence length="290" mass="30632">MSESWVSVVVPAHNEAAVLRRCLTTLVDGARPGVDVVVVVNGSTDATTDEALSLVPAFTAAGHALRVEVLPSLGKAAALRRGVALASAHPLVLLDADVELSGDSLSALVSALPERPGPHVATARSDIDASQSSVWVRSWVRTWSGLPYAREHLVGSGVVAVDRCGADVVAALPDVTNDDAWIRRQFGPGERAATDVVFTLTAPRTLRALVRRRARVVLGNEALEREFGPDQAATRGGDLLGLVRSRRATPADVAVYVVVSLLVRLTAAVRRARGRQGEWATDATSREPVA</sequence>
<keyword evidence="2" id="KW-1003">Cell membrane</keyword>
<dbReference type="CDD" id="cd00761">
    <property type="entry name" value="Glyco_tranf_GTA_type"/>
    <property type="match status" value="1"/>
</dbReference>
<evidence type="ECO:0000256" key="2">
    <source>
        <dbReference type="ARBA" id="ARBA00022475"/>
    </source>
</evidence>
<comment type="caution">
    <text evidence="11">The sequence shown here is derived from an EMBL/GenBank/DDBJ whole genome shotgun (WGS) entry which is preliminary data.</text>
</comment>
<keyword evidence="4 11" id="KW-0808">Transferase</keyword>
<proteinExistence type="inferred from homology"/>
<name>A0ABW0GRP7_9MICO</name>
<dbReference type="Proteomes" id="UP001596122">
    <property type="component" value="Unassembled WGS sequence"/>
</dbReference>
<evidence type="ECO:0000256" key="1">
    <source>
        <dbReference type="ARBA" id="ARBA00004236"/>
    </source>
</evidence>
<organism evidence="11 12">
    <name type="scientific">Aquipuribacter nitratireducens</name>
    <dbReference type="NCBI Taxonomy" id="650104"/>
    <lineage>
        <taxon>Bacteria</taxon>
        <taxon>Bacillati</taxon>
        <taxon>Actinomycetota</taxon>
        <taxon>Actinomycetes</taxon>
        <taxon>Micrococcales</taxon>
        <taxon>Intrasporangiaceae</taxon>
        <taxon>Aquipuribacter</taxon>
    </lineage>
</organism>
<dbReference type="RefSeq" id="WP_340271006.1">
    <property type="nucleotide sequence ID" value="NZ_JBBEOG010000009.1"/>
</dbReference>
<evidence type="ECO:0000259" key="10">
    <source>
        <dbReference type="Pfam" id="PF00535"/>
    </source>
</evidence>
<dbReference type="InterPro" id="IPR029044">
    <property type="entry name" value="Nucleotide-diphossugar_trans"/>
</dbReference>
<evidence type="ECO:0000256" key="9">
    <source>
        <dbReference type="ARBA" id="ARBA00040345"/>
    </source>
</evidence>
<feature type="domain" description="Glycosyltransferase 2-like" evidence="10">
    <location>
        <begin position="7"/>
        <end position="149"/>
    </location>
</feature>
<evidence type="ECO:0000313" key="12">
    <source>
        <dbReference type="Proteomes" id="UP001596122"/>
    </source>
</evidence>
<dbReference type="GO" id="GO:0016757">
    <property type="term" value="F:glycosyltransferase activity"/>
    <property type="evidence" value="ECO:0007669"/>
    <property type="project" value="UniProtKB-KW"/>
</dbReference>
<evidence type="ECO:0000313" key="11">
    <source>
        <dbReference type="EMBL" id="MFC5381919.1"/>
    </source>
</evidence>
<evidence type="ECO:0000256" key="8">
    <source>
        <dbReference type="ARBA" id="ARBA00038120"/>
    </source>
</evidence>
<comment type="function">
    <text evidence="6">Catalyzes the glycosylation of 4,4'-diaponeurosporenoate, i.e. the esterification of glucose at the C1'' position with the carboxyl group of 4,4'-diaponeurosporenic acid, to form glycosyl-4,4'-diaponeurosporenoate. This is a step in the biosynthesis of staphyloxanthin, an orange pigment present in most staphylococci strains.</text>
</comment>
<evidence type="ECO:0000256" key="3">
    <source>
        <dbReference type="ARBA" id="ARBA00022676"/>
    </source>
</evidence>
<keyword evidence="3 11" id="KW-0328">Glycosyltransferase</keyword>
<dbReference type="EMBL" id="JBHSLD010000013">
    <property type="protein sequence ID" value="MFC5381919.1"/>
    <property type="molecule type" value="Genomic_DNA"/>
</dbReference>
<comment type="subcellular location">
    <subcellularLocation>
        <location evidence="1">Cell membrane</location>
    </subcellularLocation>
</comment>
<comment type="similarity">
    <text evidence="8">Belongs to the glycosyltransferase 2 family. CrtQ subfamily.</text>
</comment>